<evidence type="ECO:0000256" key="6">
    <source>
        <dbReference type="ARBA" id="ARBA00048348"/>
    </source>
</evidence>
<comment type="catalytic activity">
    <reaction evidence="6">
        <text>hydrogencarbonate + H(+) = CO2 + H2O</text>
        <dbReference type="Rhea" id="RHEA:10748"/>
        <dbReference type="ChEBI" id="CHEBI:15377"/>
        <dbReference type="ChEBI" id="CHEBI:15378"/>
        <dbReference type="ChEBI" id="CHEBI:16526"/>
        <dbReference type="ChEBI" id="CHEBI:17544"/>
        <dbReference type="EC" id="4.2.1.1"/>
    </reaction>
</comment>
<dbReference type="PROSITE" id="PS00705">
    <property type="entry name" value="PROK_CO2_ANHYDRASE_2"/>
    <property type="match status" value="1"/>
</dbReference>
<dbReference type="Gene3D" id="3.40.1050.10">
    <property type="entry name" value="Carbonic anhydrase"/>
    <property type="match status" value="1"/>
</dbReference>
<feature type="domain" description="J" evidence="8">
    <location>
        <begin position="134"/>
        <end position="199"/>
    </location>
</feature>
<keyword evidence="4" id="KW-0862">Zinc</keyword>
<dbReference type="InterPro" id="IPR053052">
    <property type="entry name" value="Imprinting_Balance_Reg"/>
</dbReference>
<dbReference type="EC" id="4.2.1.1" evidence="2"/>
<dbReference type="Pfam" id="PF00484">
    <property type="entry name" value="Pro_CA"/>
    <property type="match status" value="1"/>
</dbReference>
<dbReference type="PROSITE" id="PS50076">
    <property type="entry name" value="DNAJ_2"/>
    <property type="match status" value="1"/>
</dbReference>
<dbReference type="Pfam" id="PF00226">
    <property type="entry name" value="DnaJ"/>
    <property type="match status" value="1"/>
</dbReference>
<feature type="region of interest" description="Disordered" evidence="7">
    <location>
        <begin position="430"/>
        <end position="450"/>
    </location>
</feature>
<dbReference type="SUPFAM" id="SSF53056">
    <property type="entry name" value="beta-carbonic anhydrase, cab"/>
    <property type="match status" value="1"/>
</dbReference>
<dbReference type="SMART" id="SM00947">
    <property type="entry name" value="Pro_CA"/>
    <property type="match status" value="1"/>
</dbReference>
<keyword evidence="3" id="KW-0702">S-nitrosylation</keyword>
<evidence type="ECO:0000259" key="8">
    <source>
        <dbReference type="PROSITE" id="PS50076"/>
    </source>
</evidence>
<dbReference type="InterPro" id="IPR001623">
    <property type="entry name" value="DnaJ_domain"/>
</dbReference>
<dbReference type="InterPro" id="IPR001765">
    <property type="entry name" value="Carbonic_anhydrase"/>
</dbReference>
<comment type="caution">
    <text evidence="9">The sequence shown here is derived from an EMBL/GenBank/DDBJ whole genome shotgun (WGS) entry which is preliminary data.</text>
</comment>
<evidence type="ECO:0000256" key="3">
    <source>
        <dbReference type="ARBA" id="ARBA00022799"/>
    </source>
</evidence>
<feature type="compositionally biased region" description="Basic and acidic residues" evidence="7">
    <location>
        <begin position="387"/>
        <end position="405"/>
    </location>
</feature>
<dbReference type="EMBL" id="JAGKQM010000006">
    <property type="protein sequence ID" value="KAH0923010.1"/>
    <property type="molecule type" value="Genomic_DNA"/>
</dbReference>
<gene>
    <name evidence="9" type="ORF">HID58_023028</name>
</gene>
<comment type="similarity">
    <text evidence="1">Belongs to the beta-class carbonic anhydrase family.</text>
</comment>
<name>A0ABQ8D0X7_BRANA</name>
<dbReference type="InterPro" id="IPR036869">
    <property type="entry name" value="J_dom_sf"/>
</dbReference>
<feature type="region of interest" description="Disordered" evidence="7">
    <location>
        <begin position="39"/>
        <end position="70"/>
    </location>
</feature>
<feature type="compositionally biased region" description="Basic and acidic residues" evidence="7">
    <location>
        <begin position="41"/>
        <end position="60"/>
    </location>
</feature>
<protein>
    <recommendedName>
        <fullName evidence="2">carbonic anhydrase</fullName>
        <ecNumber evidence="2">4.2.1.1</ecNumber>
    </recommendedName>
</protein>
<evidence type="ECO:0000256" key="4">
    <source>
        <dbReference type="ARBA" id="ARBA00022833"/>
    </source>
</evidence>
<feature type="non-terminal residue" evidence="9">
    <location>
        <position position="1"/>
    </location>
</feature>
<dbReference type="InterPro" id="IPR036874">
    <property type="entry name" value="Carbonic_anhydrase_sf"/>
</dbReference>
<dbReference type="CDD" id="cd00884">
    <property type="entry name" value="beta_CA_cladeB"/>
    <property type="match status" value="1"/>
</dbReference>
<dbReference type="SUPFAM" id="SSF46565">
    <property type="entry name" value="Chaperone J-domain"/>
    <property type="match status" value="1"/>
</dbReference>
<sequence>LCDTLTCPNRSRFRITSQTGESRFDAVPNFRSTTHKNLTHQTREKQFTGERRYGGGDGERGGVGGRGGNKAEANQLLVTSEKLLSSSDFQGAKASAIRACKSDPTLAEAADSILTICDVLIASEIRLGDSKLPDWYAALRLGRLAQNPEHVATQYRRLALLLNPSVNRFPLADQAFKVVSDAWHVLSDPSRKSLYDQEVQLSQLVQPQQKQRFIWKPSQSTTKVVAVSQHPPSVAPPATSTVGYPQRRSDPTATSFWTACPYCFVLFEYPKAYEECVLRCQDCRRAFQAVTIQKPPVEGKGEDVYFCSWSVFPLGFSGEFKAPSWSPISPLIACPLQMVDDERATKKRKEPAPPRFFYDDDDIYVAISDDDHEENGPNELQAKNVGKGKEKLVRSNKKHGSEKAGRGIQHVESIGGASNHAASIASYVTPVGSSSMSKPMSSRKRTGTEAKNLGRLDLNVEFSNEVEEPAVAGGRNEGNGLGSNREVDNMEGIGFFEDLDEFLSSLPIFSVDGDDKIKATYGDSSPLIPWNPCSWNLLLYMAQNSDFFLPSWYTIFCIVTRKIQVDSRRKIKAMPTIPECWSTVNVYMEISVFVGEDEIYMLLDSTGELPDNSKLHFSTMAIVSSIIPTSVDPSSSGVCVFHNTSKIFGNNANQLPTYLRLSTSSRRHAKLRLAASISKVPLKLTREEKHQDHVASPEKGHDVFEEIKHRFLTFKKDKYMDNLERFQSLAKSQSPKFMVIACADSRVCPSEILGFQPGEAFTVRNIANIVPTYESGPSETKAALEFAVNSLQVENILVVGHSRCGGIRALMTMDDDETEEDIDSRSFIKNWVVIGKPARSISKSAASELSFDQQCQHCEKESVSCSLQNLLSYPWIEERVNKGTLTIHGGYYDFTECTFEKWTVDYKERSCVERTLAVKDRSIWS</sequence>
<evidence type="ECO:0000256" key="1">
    <source>
        <dbReference type="ARBA" id="ARBA00006217"/>
    </source>
</evidence>
<evidence type="ECO:0000313" key="10">
    <source>
        <dbReference type="Proteomes" id="UP000824890"/>
    </source>
</evidence>
<feature type="region of interest" description="Disordered" evidence="7">
    <location>
        <begin position="369"/>
        <end position="408"/>
    </location>
</feature>
<accession>A0ABQ8D0X7</accession>
<dbReference type="InterPro" id="IPR045066">
    <property type="entry name" value="Beta_CA_cladeB"/>
</dbReference>
<evidence type="ECO:0000256" key="5">
    <source>
        <dbReference type="ARBA" id="ARBA00023239"/>
    </source>
</evidence>
<evidence type="ECO:0000256" key="7">
    <source>
        <dbReference type="SAM" id="MobiDB-lite"/>
    </source>
</evidence>
<dbReference type="PROSITE" id="PS00704">
    <property type="entry name" value="PROK_CO2_ANHYDRASE_1"/>
    <property type="match status" value="1"/>
</dbReference>
<keyword evidence="5" id="KW-0456">Lyase</keyword>
<dbReference type="SMART" id="SM00271">
    <property type="entry name" value="DnaJ"/>
    <property type="match status" value="1"/>
</dbReference>
<proteinExistence type="inferred from homology"/>
<dbReference type="PANTHER" id="PTHR45496:SF19">
    <property type="entry name" value="J DOMAIN-CONTAINING PROTEIN"/>
    <property type="match status" value="1"/>
</dbReference>
<dbReference type="CDD" id="cd06257">
    <property type="entry name" value="DnaJ"/>
    <property type="match status" value="1"/>
</dbReference>
<dbReference type="Proteomes" id="UP000824890">
    <property type="component" value="Unassembled WGS sequence"/>
</dbReference>
<evidence type="ECO:0000313" key="9">
    <source>
        <dbReference type="EMBL" id="KAH0923010.1"/>
    </source>
</evidence>
<dbReference type="InterPro" id="IPR015892">
    <property type="entry name" value="Carbonic_anhydrase_CS"/>
</dbReference>
<evidence type="ECO:0000256" key="2">
    <source>
        <dbReference type="ARBA" id="ARBA00012925"/>
    </source>
</evidence>
<dbReference type="Gene3D" id="1.10.287.110">
    <property type="entry name" value="DnaJ domain"/>
    <property type="match status" value="1"/>
</dbReference>
<dbReference type="PANTHER" id="PTHR45496">
    <property type="entry name" value="CHAPERONE DNAJ-DOMAIN SUPERFAMILY PROTEIN"/>
    <property type="match status" value="1"/>
</dbReference>
<keyword evidence="10" id="KW-1185">Reference proteome</keyword>
<organism evidence="9 10">
    <name type="scientific">Brassica napus</name>
    <name type="common">Rape</name>
    <dbReference type="NCBI Taxonomy" id="3708"/>
    <lineage>
        <taxon>Eukaryota</taxon>
        <taxon>Viridiplantae</taxon>
        <taxon>Streptophyta</taxon>
        <taxon>Embryophyta</taxon>
        <taxon>Tracheophyta</taxon>
        <taxon>Spermatophyta</taxon>
        <taxon>Magnoliopsida</taxon>
        <taxon>eudicotyledons</taxon>
        <taxon>Gunneridae</taxon>
        <taxon>Pentapetalae</taxon>
        <taxon>rosids</taxon>
        <taxon>malvids</taxon>
        <taxon>Brassicales</taxon>
        <taxon>Brassicaceae</taxon>
        <taxon>Brassiceae</taxon>
        <taxon>Brassica</taxon>
    </lineage>
</organism>
<reference evidence="9 10" key="1">
    <citation type="submission" date="2021-05" db="EMBL/GenBank/DDBJ databases">
        <title>Genome Assembly of Synthetic Allotetraploid Brassica napus Reveals Homoeologous Exchanges between Subgenomes.</title>
        <authorList>
            <person name="Davis J.T."/>
        </authorList>
    </citation>
    <scope>NUCLEOTIDE SEQUENCE [LARGE SCALE GENOMIC DNA]</scope>
    <source>
        <strain evidence="10">cv. Da-Ae</strain>
        <tissue evidence="9">Seedling</tissue>
    </source>
</reference>